<evidence type="ECO:0000313" key="1">
    <source>
        <dbReference type="EMBL" id="QPS02407.1"/>
    </source>
</evidence>
<reference evidence="2 3" key="1">
    <citation type="submission" date="2018-06" db="EMBL/GenBank/DDBJ databases">
        <authorList>
            <consortium name="Pathogen Informatics"/>
            <person name="Doyle S."/>
        </authorList>
    </citation>
    <scope>NUCLEOTIDE SEQUENCE [LARGE SCALE GENOMIC DNA]</scope>
    <source>
        <strain evidence="2 3">NCTC10308</strain>
    </source>
</reference>
<sequence length="277" mass="32827">MIYYCVKTSEYLADILDKVSREAQYYVQLDVPLDRAESIIEKFQKRYHLDQTARQRNYRLKQKPVVDLVVLLNQSLLKIEKVRLCLLCTLPEDFREKKQDCSELLKLAYGLDKSELEPFESVQDRQNRVIYRTAIQIGENKQSAPVYELVNLPFTVEQRKQKDIDRTTGWTWRIHKKFLELKSEQLVSTFKKAQQVKSPEKQDSMVLAELSRVAKLAGFRGVREDVFKFNKQVFPLYFKYLNRKSKVELSVPSYERKSKRLVSNFQEMTAFFEGLQK</sequence>
<protein>
    <submittedName>
        <fullName evidence="2">Uncharacterized protein</fullName>
    </submittedName>
</protein>
<dbReference type="AlphaFoldDB" id="A0A376BDR2"/>
<dbReference type="EMBL" id="CP065663">
    <property type="protein sequence ID" value="QPS02407.1"/>
    <property type="molecule type" value="Genomic_DNA"/>
</dbReference>
<organism evidence="2 3">
    <name type="scientific">Acinetobacter johnsonii</name>
    <dbReference type="NCBI Taxonomy" id="40214"/>
    <lineage>
        <taxon>Bacteria</taxon>
        <taxon>Pseudomonadati</taxon>
        <taxon>Pseudomonadota</taxon>
        <taxon>Gammaproteobacteria</taxon>
        <taxon>Moraxellales</taxon>
        <taxon>Moraxellaceae</taxon>
        <taxon>Acinetobacter</taxon>
    </lineage>
</organism>
<geneLocation type="plasmid" evidence="1 4">
    <name>unnamed1</name>
</geneLocation>
<dbReference type="Proteomes" id="UP000595107">
    <property type="component" value="Plasmid unnamed1"/>
</dbReference>
<evidence type="ECO:0000313" key="2">
    <source>
        <dbReference type="EMBL" id="SSX66818.1"/>
    </source>
</evidence>
<evidence type="ECO:0000313" key="4">
    <source>
        <dbReference type="Proteomes" id="UP000595107"/>
    </source>
</evidence>
<gene>
    <name evidence="1" type="ORF">I6G67_00050</name>
    <name evidence="2" type="ORF">NCTC10308_00052</name>
</gene>
<name>A0A376BDR2_ACIJO</name>
<dbReference type="Proteomes" id="UP000254227">
    <property type="component" value="Unassembled WGS sequence"/>
</dbReference>
<reference evidence="1 4" key="2">
    <citation type="submission" date="2020-12" db="EMBL/GenBank/DDBJ databases">
        <title>FDA dAtabase for Regulatory Grade micrObial Sequences (FDA-ARGOS): Supporting development and validation of Infectious Disease Dx tests.</title>
        <authorList>
            <person name="Sproer C."/>
            <person name="Gronow S."/>
            <person name="Severitt S."/>
            <person name="Schroder I."/>
            <person name="Tallon L."/>
            <person name="Sadzewicz L."/>
            <person name="Zhao X."/>
            <person name="Boylan J."/>
            <person name="Ott S."/>
            <person name="Bowen H."/>
            <person name="Vavikolanu K."/>
            <person name="Mehta A."/>
            <person name="Aluvathingal J."/>
            <person name="Nadendla S."/>
            <person name="Lowell S."/>
            <person name="Myers T."/>
            <person name="Yan Y."/>
            <person name="Sichtig H."/>
        </authorList>
    </citation>
    <scope>NUCLEOTIDE SEQUENCE [LARGE SCALE GENOMIC DNA]</scope>
    <source>
        <strain evidence="1 4">FDAARGOS_910</strain>
        <plasmid evidence="1 4">unnamed1</plasmid>
    </source>
</reference>
<keyword evidence="1" id="KW-0614">Plasmid</keyword>
<evidence type="ECO:0000313" key="3">
    <source>
        <dbReference type="Proteomes" id="UP000254227"/>
    </source>
</evidence>
<accession>A0A376BDR2</accession>
<proteinExistence type="predicted"/>
<dbReference type="EMBL" id="UFRV01000005">
    <property type="protein sequence ID" value="SSX66818.1"/>
    <property type="molecule type" value="Genomic_DNA"/>
</dbReference>